<keyword evidence="3" id="KW-1185">Reference proteome</keyword>
<feature type="region of interest" description="Disordered" evidence="1">
    <location>
        <begin position="1"/>
        <end position="77"/>
    </location>
</feature>
<organism evidence="2 3">
    <name type="scientific">Hemibagrus guttatus</name>
    <dbReference type="NCBI Taxonomy" id="175788"/>
    <lineage>
        <taxon>Eukaryota</taxon>
        <taxon>Metazoa</taxon>
        <taxon>Chordata</taxon>
        <taxon>Craniata</taxon>
        <taxon>Vertebrata</taxon>
        <taxon>Euteleostomi</taxon>
        <taxon>Actinopterygii</taxon>
        <taxon>Neopterygii</taxon>
        <taxon>Teleostei</taxon>
        <taxon>Ostariophysi</taxon>
        <taxon>Siluriformes</taxon>
        <taxon>Bagridae</taxon>
        <taxon>Hemibagrus</taxon>
    </lineage>
</organism>
<dbReference type="AlphaFoldDB" id="A0AAE0UQ69"/>
<protein>
    <submittedName>
        <fullName evidence="2">Uncharacterized protein</fullName>
    </submittedName>
</protein>
<proteinExistence type="predicted"/>
<sequence length="112" mass="12487">MGVEDPPNRGISKAYIFSSGCARPSPAGKDSATRRSPACPNPRPGSRIFIVMETPQSLRASSTHSAEDVKHSEKEPNKRKILRDVEMDIEYLYEVVPQLSKVFRITDKIGEE</sequence>
<dbReference type="EMBL" id="JAUCMX010000022">
    <property type="protein sequence ID" value="KAK3513032.1"/>
    <property type="molecule type" value="Genomic_DNA"/>
</dbReference>
<comment type="caution">
    <text evidence="2">The sequence shown here is derived from an EMBL/GenBank/DDBJ whole genome shotgun (WGS) entry which is preliminary data.</text>
</comment>
<name>A0AAE0UQ69_9TELE</name>
<evidence type="ECO:0000313" key="3">
    <source>
        <dbReference type="Proteomes" id="UP001274896"/>
    </source>
</evidence>
<feature type="compositionally biased region" description="Basic and acidic residues" evidence="1">
    <location>
        <begin position="65"/>
        <end position="77"/>
    </location>
</feature>
<dbReference type="Proteomes" id="UP001274896">
    <property type="component" value="Unassembled WGS sequence"/>
</dbReference>
<gene>
    <name evidence="2" type="ORF">QTP70_000190</name>
</gene>
<evidence type="ECO:0000313" key="2">
    <source>
        <dbReference type="EMBL" id="KAK3513032.1"/>
    </source>
</evidence>
<accession>A0AAE0UQ69</accession>
<evidence type="ECO:0000256" key="1">
    <source>
        <dbReference type="SAM" id="MobiDB-lite"/>
    </source>
</evidence>
<feature type="compositionally biased region" description="Polar residues" evidence="1">
    <location>
        <begin position="54"/>
        <end position="64"/>
    </location>
</feature>
<reference evidence="2" key="1">
    <citation type="submission" date="2023-06" db="EMBL/GenBank/DDBJ databases">
        <title>Male Hemibagrus guttatus genome.</title>
        <authorList>
            <person name="Bian C."/>
        </authorList>
    </citation>
    <scope>NUCLEOTIDE SEQUENCE</scope>
    <source>
        <strain evidence="2">Male_cb2023</strain>
        <tissue evidence="2">Muscle</tissue>
    </source>
</reference>